<proteinExistence type="predicted"/>
<sequence length="148" mass="17783">MPSGMLLNLRRNSQNWLKSLIAHSILELVENLERILQDYRNNEMVAQFKTINFDPVLTIDLQSLELCAANNELLFTTKKIFRRMKKQIKEVIFLDIIHNEFLFTIMRKKIFTVAYDHNEKKLVYKWYHWDHEGKEITKSIFVVICYVC</sequence>
<evidence type="ECO:0000313" key="2">
    <source>
        <dbReference type="Proteomes" id="UP000289738"/>
    </source>
</evidence>
<name>A0A444YD99_ARAHY</name>
<dbReference type="EMBL" id="SDMP01000017">
    <property type="protein sequence ID" value="RYQ99901.1"/>
    <property type="molecule type" value="Genomic_DNA"/>
</dbReference>
<evidence type="ECO:0000313" key="1">
    <source>
        <dbReference type="EMBL" id="RYQ99901.1"/>
    </source>
</evidence>
<comment type="caution">
    <text evidence="1">The sequence shown here is derived from an EMBL/GenBank/DDBJ whole genome shotgun (WGS) entry which is preliminary data.</text>
</comment>
<protein>
    <submittedName>
        <fullName evidence="1">Uncharacterized protein</fullName>
    </submittedName>
</protein>
<organism evidence="1 2">
    <name type="scientific">Arachis hypogaea</name>
    <name type="common">Peanut</name>
    <dbReference type="NCBI Taxonomy" id="3818"/>
    <lineage>
        <taxon>Eukaryota</taxon>
        <taxon>Viridiplantae</taxon>
        <taxon>Streptophyta</taxon>
        <taxon>Embryophyta</taxon>
        <taxon>Tracheophyta</taxon>
        <taxon>Spermatophyta</taxon>
        <taxon>Magnoliopsida</taxon>
        <taxon>eudicotyledons</taxon>
        <taxon>Gunneridae</taxon>
        <taxon>Pentapetalae</taxon>
        <taxon>rosids</taxon>
        <taxon>fabids</taxon>
        <taxon>Fabales</taxon>
        <taxon>Fabaceae</taxon>
        <taxon>Papilionoideae</taxon>
        <taxon>50 kb inversion clade</taxon>
        <taxon>dalbergioids sensu lato</taxon>
        <taxon>Dalbergieae</taxon>
        <taxon>Pterocarpus clade</taxon>
        <taxon>Arachis</taxon>
    </lineage>
</organism>
<accession>A0A444YD99</accession>
<gene>
    <name evidence="1" type="ORF">Ahy_B07g087910</name>
</gene>
<reference evidence="1 2" key="1">
    <citation type="submission" date="2019-01" db="EMBL/GenBank/DDBJ databases">
        <title>Sequencing of cultivated peanut Arachis hypogaea provides insights into genome evolution and oil improvement.</title>
        <authorList>
            <person name="Chen X."/>
        </authorList>
    </citation>
    <scope>NUCLEOTIDE SEQUENCE [LARGE SCALE GENOMIC DNA]</scope>
    <source>
        <strain evidence="2">cv. Fuhuasheng</strain>
        <tissue evidence="1">Leaves</tissue>
    </source>
</reference>
<keyword evidence="2" id="KW-1185">Reference proteome</keyword>
<dbReference type="Proteomes" id="UP000289738">
    <property type="component" value="Chromosome B07"/>
</dbReference>
<dbReference type="AlphaFoldDB" id="A0A444YD99"/>